<dbReference type="AlphaFoldDB" id="A0A8H4A5J6"/>
<dbReference type="EMBL" id="WTPW01001427">
    <property type="protein sequence ID" value="KAF0436856.1"/>
    <property type="molecule type" value="Genomic_DNA"/>
</dbReference>
<organism evidence="2 3">
    <name type="scientific">Gigaspora margarita</name>
    <dbReference type="NCBI Taxonomy" id="4874"/>
    <lineage>
        <taxon>Eukaryota</taxon>
        <taxon>Fungi</taxon>
        <taxon>Fungi incertae sedis</taxon>
        <taxon>Mucoromycota</taxon>
        <taxon>Glomeromycotina</taxon>
        <taxon>Glomeromycetes</taxon>
        <taxon>Diversisporales</taxon>
        <taxon>Gigasporaceae</taxon>
        <taxon>Gigaspora</taxon>
    </lineage>
</organism>
<proteinExistence type="predicted"/>
<evidence type="ECO:0000313" key="2">
    <source>
        <dbReference type="EMBL" id="KAF0436856.1"/>
    </source>
</evidence>
<dbReference type="Proteomes" id="UP000439903">
    <property type="component" value="Unassembled WGS sequence"/>
</dbReference>
<comment type="caution">
    <text evidence="2">The sequence shown here is derived from an EMBL/GenBank/DDBJ whole genome shotgun (WGS) entry which is preliminary data.</text>
</comment>
<name>A0A8H4A5J6_GIGMA</name>
<sequence>MFTNNKLIDRHGKEIMTRGNVQWRKAKFQFSAADKEWLNSDHAPKIAIDVDVEAALQKLSEWKLNEPELYESIRNIISSARDSAPIERVCDFIRKMHFKKHRAPLTNNQEMKLTMNHSHNPAKRTITMCTTAYRNNYNFNKLPNILVSVIDWTIVESYDMPLFPLDYPNYLCLSHVWTDREKSNFTSMHAGSVLFLQNDTLCKLKWAQKRAKSLGFKYIWFDMLCINNANIEIKTKEIYKMHQYYFRSAGALIIGDMPVASVNSIAGLNDIMDKLFKDGNTAYYLRDIVAYISIISWIKWFTRIWTTQEYVLANEVFISSQDSVVPCKTAFKNLMNLSQAAGFLHGQIFMHAFSREHLYARDVFSILEGREGSDNGDYLYGILGLFPNVRFNKIHRTFSEALEDFYKQLLQNKDVTWLMFDGQGIFPDLTKLNKYFIKFVSETNEAVFNSVKEIKSECGICIQGVMAAIVEIVSQSVFSHPMGTVENERIQIIMELEQILGKRWLEILTMSMWPSITKEEIEKHLNIVKLWLNKPRSTSKKDIDDWHLARNLCFNTFINLEINCNVPCRIVILKLTNGNKTVRFMETAAIPGDIVMHIATPSKTDLTLGWILRNDKTTGHYKRISTLTIEPQISTCKERGKWDTSQEIEEAKKKEGYIRQDEMWFGPEINFVLTKVIGTYPEVYWYTPEDDWKCYIKQEEVLMVESDGCEYIAEVIKETNKISQKPFSVTRKNGETIQAWFKKIIIVNERESEEQCLVSDKYRPTHFRVNLVGFRNEKLFPNAKKQSHFFNQHVVRTDKDERKEFEQC</sequence>
<feature type="domain" description="Heterokaryon incompatibility" evidence="1">
    <location>
        <begin position="170"/>
        <end position="309"/>
    </location>
</feature>
<dbReference type="InterPro" id="IPR010730">
    <property type="entry name" value="HET"/>
</dbReference>
<dbReference type="Pfam" id="PF06985">
    <property type="entry name" value="HET"/>
    <property type="match status" value="1"/>
</dbReference>
<dbReference type="OrthoDB" id="2654851at2759"/>
<evidence type="ECO:0000259" key="1">
    <source>
        <dbReference type="Pfam" id="PF06985"/>
    </source>
</evidence>
<protein>
    <submittedName>
        <fullName evidence="2">HET domain protein</fullName>
    </submittedName>
</protein>
<accession>A0A8H4A5J6</accession>
<evidence type="ECO:0000313" key="3">
    <source>
        <dbReference type="Proteomes" id="UP000439903"/>
    </source>
</evidence>
<dbReference type="PANTHER" id="PTHR24148:SF64">
    <property type="entry name" value="HETEROKARYON INCOMPATIBILITY DOMAIN-CONTAINING PROTEIN"/>
    <property type="match status" value="1"/>
</dbReference>
<reference evidence="2 3" key="1">
    <citation type="journal article" date="2019" name="Environ. Microbiol.">
        <title>At the nexus of three kingdoms: the genome of the mycorrhizal fungus Gigaspora margarita provides insights into plant, endobacterial and fungal interactions.</title>
        <authorList>
            <person name="Venice F."/>
            <person name="Ghignone S."/>
            <person name="Salvioli di Fossalunga A."/>
            <person name="Amselem J."/>
            <person name="Novero M."/>
            <person name="Xianan X."/>
            <person name="Sedzielewska Toro K."/>
            <person name="Morin E."/>
            <person name="Lipzen A."/>
            <person name="Grigoriev I.V."/>
            <person name="Henrissat B."/>
            <person name="Martin F.M."/>
            <person name="Bonfante P."/>
        </authorList>
    </citation>
    <scope>NUCLEOTIDE SEQUENCE [LARGE SCALE GENOMIC DNA]</scope>
    <source>
        <strain evidence="2 3">BEG34</strain>
    </source>
</reference>
<gene>
    <name evidence="2" type="ORF">F8M41_004656</name>
</gene>
<dbReference type="InterPro" id="IPR052895">
    <property type="entry name" value="HetReg/Transcr_Mod"/>
</dbReference>
<keyword evidence="3" id="KW-1185">Reference proteome</keyword>
<dbReference type="PANTHER" id="PTHR24148">
    <property type="entry name" value="ANKYRIN REPEAT DOMAIN-CONTAINING PROTEIN 39 HOMOLOG-RELATED"/>
    <property type="match status" value="1"/>
</dbReference>